<dbReference type="Proteomes" id="UP001162880">
    <property type="component" value="Unassembled WGS sequence"/>
</dbReference>
<comment type="caution">
    <text evidence="1">The sequence shown here is derived from an EMBL/GenBank/DDBJ whole genome shotgun (WGS) entry which is preliminary data.</text>
</comment>
<proteinExistence type="predicted"/>
<sequence length="355" mass="39969">MERAKEEAQKARQRTFLEWNGIGMAVFESGSKGGYAFKVTTGEFGATWFFKKPNPKDPWGIRVSSNSFFLAINGFEGARSKIYETMAALEITLLPTAESISRVDYAIDFLAPDFTLTPEHFVMHSNARRADHIEKIDMAVNGRSGRATSVTIGTMPGRQVIVYDKRAEIIAKKKVGWWEIWDAPRLEGGLPALERDAPEKCSIWRVELRAGKKHLKERSGVTTWTDLDDRFGDVVAATLDAIRYASPNADSNRSRWPDSALWTEVKHQTQDDLFEMHSTADPDLVRYVQKEAHDRLLAGQMAGLLTSRAALHGIDDAHLAEFAALIGEQMAQQIEDDPERFFQKLHKAADRFRLG</sequence>
<accession>A0ABT0B7Q5</accession>
<keyword evidence="2" id="KW-1185">Reference proteome</keyword>
<dbReference type="EMBL" id="JALHLE010000057">
    <property type="protein sequence ID" value="MCJ2181054.1"/>
    <property type="molecule type" value="Genomic_DNA"/>
</dbReference>
<reference evidence="1" key="1">
    <citation type="submission" date="2022-03" db="EMBL/GenBank/DDBJ databases">
        <title>Identification of a novel bacterium isolated from mangrove sediments.</title>
        <authorList>
            <person name="Pan X."/>
        </authorList>
    </citation>
    <scope>NUCLEOTIDE SEQUENCE</scope>
    <source>
        <strain evidence="1">B2580</strain>
    </source>
</reference>
<evidence type="ECO:0000313" key="2">
    <source>
        <dbReference type="Proteomes" id="UP001162880"/>
    </source>
</evidence>
<organism evidence="1 2">
    <name type="scientific">Novosphingobium album</name>
    <name type="common">ex Hu et al. 2023</name>
    <dbReference type="NCBI Taxonomy" id="2930093"/>
    <lineage>
        <taxon>Bacteria</taxon>
        <taxon>Pseudomonadati</taxon>
        <taxon>Pseudomonadota</taxon>
        <taxon>Alphaproteobacteria</taxon>
        <taxon>Sphingomonadales</taxon>
        <taxon>Sphingomonadaceae</taxon>
        <taxon>Novosphingobium</taxon>
    </lineage>
</organism>
<name>A0ABT0B7Q5_9SPHN</name>
<protein>
    <submittedName>
        <fullName evidence="1">Uncharacterized protein</fullName>
    </submittedName>
</protein>
<gene>
    <name evidence="1" type="ORF">MTR64_21020</name>
</gene>
<dbReference type="RefSeq" id="WP_243996523.1">
    <property type="nucleotide sequence ID" value="NZ_JALHLE010000057.1"/>
</dbReference>
<evidence type="ECO:0000313" key="1">
    <source>
        <dbReference type="EMBL" id="MCJ2181054.1"/>
    </source>
</evidence>